<evidence type="ECO:0000256" key="1">
    <source>
        <dbReference type="ARBA" id="ARBA00022679"/>
    </source>
</evidence>
<sequence>MLTLTPTAFDPKTETQGRRLAVAEVMCAAFTAAYPDDPPLVAAREAHSMTHETPGEQATHLVVWDGARALAWGRLDYSLTENLHLAHARLLVRPEARRRGLGREVAGALKAQARSLGRDLLTFMTAERAPAGAPFARTLGAEAALPMRRSQLVLGDVSPELLRGWTARPGGEPYALHLWEDLPEAYLARMADLVMVMNTAPRGDIEMDDWTVTPEMLRSWEKQLAEDGEKRLTAVVEDTRTGELVGFSEVFWTPDRAALVYQGGTAVRPSARGHGLGKWLKAAVLLRLPEFAPGARFVRTSNAEENAAMLGINTALGFLPWDSQTEWKLSLA</sequence>
<dbReference type="InterPro" id="IPR050832">
    <property type="entry name" value="Bact_Acetyltransf"/>
</dbReference>
<keyword evidence="4" id="KW-0614">Plasmid</keyword>
<dbReference type="EMBL" id="CP002192">
    <property type="protein sequence ID" value="AFD26942.1"/>
    <property type="molecule type" value="Genomic_DNA"/>
</dbReference>
<dbReference type="PANTHER" id="PTHR43877:SF8">
    <property type="entry name" value="N-ACETYLGLUTAMATE SYNTHASE-RELATED"/>
    <property type="match status" value="1"/>
</dbReference>
<dbReference type="KEGG" id="dgo:DGo_PA0056"/>
<evidence type="ECO:0000313" key="5">
    <source>
        <dbReference type="Proteomes" id="UP000007575"/>
    </source>
</evidence>
<dbReference type="OrthoDB" id="59946at2"/>
<dbReference type="InterPro" id="IPR016181">
    <property type="entry name" value="Acyl_CoA_acyltransferase"/>
</dbReference>
<name>H8H0S3_DEIGI</name>
<dbReference type="InterPro" id="IPR000182">
    <property type="entry name" value="GNAT_dom"/>
</dbReference>
<reference evidence="4 5" key="1">
    <citation type="journal article" date="2012" name="PLoS ONE">
        <title>Genome sequence and transcriptome analysis of the radioresistant bacterium Deinococcus gobiensis: insights into the extreme environmental adaptations.</title>
        <authorList>
            <person name="Yuan M."/>
            <person name="Chen M."/>
            <person name="Zhang W."/>
            <person name="Lu W."/>
            <person name="Wang J."/>
            <person name="Yang M."/>
            <person name="Zhao P."/>
            <person name="Tang R."/>
            <person name="Li X."/>
            <person name="Hao Y."/>
            <person name="Zhou Z."/>
            <person name="Zhan Y."/>
            <person name="Yu H."/>
            <person name="Teng C."/>
            <person name="Yan Y."/>
            <person name="Ping S."/>
            <person name="Wang Y."/>
            <person name="Lin M."/>
        </authorList>
    </citation>
    <scope>NUCLEOTIDE SEQUENCE [LARGE SCALE GENOMIC DNA]</scope>
    <source>
        <strain evidence="5">DSM 21396 / JCM 16679 / CGMCC 1.7299 / I-0</strain>
        <plasmid evidence="4">P1</plasmid>
    </source>
</reference>
<evidence type="ECO:0000313" key="4">
    <source>
        <dbReference type="EMBL" id="AFD26942.1"/>
    </source>
</evidence>
<dbReference type="HOGENOM" id="CLU_043786_0_0_0"/>
<dbReference type="GO" id="GO:0016747">
    <property type="term" value="F:acyltransferase activity, transferring groups other than amino-acyl groups"/>
    <property type="evidence" value="ECO:0007669"/>
    <property type="project" value="InterPro"/>
</dbReference>
<dbReference type="SUPFAM" id="SSF55729">
    <property type="entry name" value="Acyl-CoA N-acyltransferases (Nat)"/>
    <property type="match status" value="2"/>
</dbReference>
<dbReference type="Gene3D" id="3.40.630.30">
    <property type="match status" value="1"/>
</dbReference>
<dbReference type="AlphaFoldDB" id="H8H0S3"/>
<accession>H8H0S3</accession>
<dbReference type="Proteomes" id="UP000007575">
    <property type="component" value="Plasmid P1"/>
</dbReference>
<dbReference type="Pfam" id="PF00583">
    <property type="entry name" value="Acetyltransf_1"/>
    <property type="match status" value="2"/>
</dbReference>
<dbReference type="PROSITE" id="PS51186">
    <property type="entry name" value="GNAT"/>
    <property type="match status" value="1"/>
</dbReference>
<feature type="domain" description="N-acetyltransferase" evidence="3">
    <location>
        <begin position="7"/>
        <end position="183"/>
    </location>
</feature>
<keyword evidence="1 4" id="KW-0808">Transferase</keyword>
<evidence type="ECO:0000259" key="3">
    <source>
        <dbReference type="PROSITE" id="PS51186"/>
    </source>
</evidence>
<dbReference type="PANTHER" id="PTHR43877">
    <property type="entry name" value="AMINOALKYLPHOSPHONATE N-ACETYLTRANSFERASE-RELATED-RELATED"/>
    <property type="match status" value="1"/>
</dbReference>
<geneLocation type="plasmid" evidence="4 5">
    <name>P1</name>
</geneLocation>
<keyword evidence="2" id="KW-0012">Acyltransferase</keyword>
<organism evidence="4 5">
    <name type="scientific">Deinococcus gobiensis (strain DSM 21396 / JCM 16679 / CGMCC 1.7299 / I-0)</name>
    <dbReference type="NCBI Taxonomy" id="745776"/>
    <lineage>
        <taxon>Bacteria</taxon>
        <taxon>Thermotogati</taxon>
        <taxon>Deinococcota</taxon>
        <taxon>Deinococci</taxon>
        <taxon>Deinococcales</taxon>
        <taxon>Deinococcaceae</taxon>
        <taxon>Deinococcus</taxon>
    </lineage>
</organism>
<keyword evidence="5" id="KW-1185">Reference proteome</keyword>
<evidence type="ECO:0000256" key="2">
    <source>
        <dbReference type="ARBA" id="ARBA00023315"/>
    </source>
</evidence>
<proteinExistence type="predicted"/>
<dbReference type="RefSeq" id="WP_014695460.1">
    <property type="nucleotide sequence ID" value="NC_017805.1"/>
</dbReference>
<protein>
    <submittedName>
        <fullName evidence="4">GCN5-related N-acetyltransferase</fullName>
    </submittedName>
</protein>
<dbReference type="PATRIC" id="fig|745776.4.peg.3094"/>
<gene>
    <name evidence="4" type="ordered locus">DGo_PA0056</name>
</gene>
<dbReference type="CDD" id="cd04301">
    <property type="entry name" value="NAT_SF"/>
    <property type="match status" value="2"/>
</dbReference>